<dbReference type="Gene3D" id="1.10.486.10">
    <property type="entry name" value="PCRA, domain 4"/>
    <property type="match status" value="1"/>
</dbReference>
<dbReference type="PANTHER" id="PTHR11070">
    <property type="entry name" value="UVRD / RECB / PCRA DNA HELICASE FAMILY MEMBER"/>
    <property type="match status" value="1"/>
</dbReference>
<comment type="similarity">
    <text evidence="1">Belongs to the helicase family. UvrD subfamily.</text>
</comment>
<dbReference type="EC" id="5.6.2.4" evidence="9"/>
<accession>A0A2H0PY53</accession>
<dbReference type="GO" id="GO:0016887">
    <property type="term" value="F:ATP hydrolysis activity"/>
    <property type="evidence" value="ECO:0007669"/>
    <property type="project" value="RHEA"/>
</dbReference>
<evidence type="ECO:0000259" key="13">
    <source>
        <dbReference type="PROSITE" id="PS51217"/>
    </source>
</evidence>
<dbReference type="Gene3D" id="3.40.50.300">
    <property type="entry name" value="P-loop containing nucleotide triphosphate hydrolases"/>
    <property type="match status" value="2"/>
</dbReference>
<evidence type="ECO:0000256" key="6">
    <source>
        <dbReference type="ARBA" id="ARBA00023125"/>
    </source>
</evidence>
<feature type="binding site" evidence="11">
    <location>
        <begin position="33"/>
        <end position="40"/>
    </location>
    <ligand>
        <name>ATP</name>
        <dbReference type="ChEBI" id="CHEBI:30616"/>
    </ligand>
</feature>
<evidence type="ECO:0000256" key="7">
    <source>
        <dbReference type="ARBA" id="ARBA00023235"/>
    </source>
</evidence>
<dbReference type="PROSITE" id="PS51198">
    <property type="entry name" value="UVRD_HELICASE_ATP_BIND"/>
    <property type="match status" value="1"/>
</dbReference>
<evidence type="ECO:0000256" key="2">
    <source>
        <dbReference type="ARBA" id="ARBA00022741"/>
    </source>
</evidence>
<evidence type="ECO:0000256" key="5">
    <source>
        <dbReference type="ARBA" id="ARBA00022840"/>
    </source>
</evidence>
<sequence>MAIKNDSRIILMDLNDQQKQAVLATKGPVLIVAGAGSGKTKTLTYRVAYLISSGVTPESIVALTFTNKAAGEMKQRIMRLLGRKKQGNENFPFIGTFHKFALSLVKQYAKRLGYTGPLTIYDESDSVSLMRQVIKTVDGDSATDKIAFRLMHQISYIKNKGDILEKGEGIIQDNLKPYWNAYETMLRARNAIDFDNIILDAVNLVQTNMDIRERLQNRFRYFCIDEFQDTNTPQYALMKLLAEKHKNICAVGDDWQSIYSFRCADFTHLLKFERDWPGTRVFFLEQNYRSTQTILDASHGVISQNVFRTQKKLFTRNPDGDLISIVRLQDERAEAFWIMEKIQEKIAHGKNLSDCVILFRTNVQSRVFEELCMERNVAYQLVGTFRFYQRREIQDLIAYARVIHNPLDTVSLSRIINVPRRGIGQTTIETLEKNNWDSYSGLSVKAAKTVKDFQKLLDTFRTLAKTYSVSELLETIATSIKYRDYLDPDMNEGKERWENVQELIGIAKEYGTTSGLARFLENVQLMQGTDSYEANSQRITLMTLHSVKGLEFPIVFIAGVEERILPHERSVSSPEQLEEERRLLYVGMTRAKQELYLTCAHNRLLHGEYATNPPSRFLRDIPERLTHFVDQSIHLRLSDEYGERNTIYL</sequence>
<dbReference type="Proteomes" id="UP000236846">
    <property type="component" value="Unassembled WGS sequence"/>
</dbReference>
<dbReference type="GO" id="GO:0005524">
    <property type="term" value="F:ATP binding"/>
    <property type="evidence" value="ECO:0007669"/>
    <property type="project" value="UniProtKB-UniRule"/>
</dbReference>
<dbReference type="Gene3D" id="1.10.10.160">
    <property type="match status" value="1"/>
</dbReference>
<keyword evidence="6" id="KW-0238">DNA-binding</keyword>
<evidence type="ECO:0000259" key="12">
    <source>
        <dbReference type="PROSITE" id="PS51198"/>
    </source>
</evidence>
<comment type="caution">
    <text evidence="14">The sequence shown here is derived from an EMBL/GenBank/DDBJ whole genome shotgun (WGS) entry which is preliminary data.</text>
</comment>
<keyword evidence="4 11" id="KW-0347">Helicase</keyword>
<proteinExistence type="inferred from homology"/>
<dbReference type="PROSITE" id="PS51217">
    <property type="entry name" value="UVRD_HELICASE_CTER"/>
    <property type="match status" value="1"/>
</dbReference>
<evidence type="ECO:0000256" key="11">
    <source>
        <dbReference type="PROSITE-ProRule" id="PRU00560"/>
    </source>
</evidence>
<dbReference type="Pfam" id="PF00580">
    <property type="entry name" value="UvrD-helicase"/>
    <property type="match status" value="1"/>
</dbReference>
<dbReference type="InterPro" id="IPR013986">
    <property type="entry name" value="DExx_box_DNA_helicase_dom_sf"/>
</dbReference>
<name>A0A2H0PY53_9BACT</name>
<evidence type="ECO:0000256" key="1">
    <source>
        <dbReference type="ARBA" id="ARBA00009922"/>
    </source>
</evidence>
<keyword evidence="7" id="KW-0413">Isomerase</keyword>
<dbReference type="InterPro" id="IPR027417">
    <property type="entry name" value="P-loop_NTPase"/>
</dbReference>
<evidence type="ECO:0000256" key="9">
    <source>
        <dbReference type="ARBA" id="ARBA00034808"/>
    </source>
</evidence>
<dbReference type="EMBL" id="PCXE01000009">
    <property type="protein sequence ID" value="PIR26917.1"/>
    <property type="molecule type" value="Genomic_DNA"/>
</dbReference>
<comment type="catalytic activity">
    <reaction evidence="10">
        <text>ATP + H2O = ADP + phosphate + H(+)</text>
        <dbReference type="Rhea" id="RHEA:13065"/>
        <dbReference type="ChEBI" id="CHEBI:15377"/>
        <dbReference type="ChEBI" id="CHEBI:15378"/>
        <dbReference type="ChEBI" id="CHEBI:30616"/>
        <dbReference type="ChEBI" id="CHEBI:43474"/>
        <dbReference type="ChEBI" id="CHEBI:456216"/>
        <dbReference type="EC" id="5.6.2.4"/>
    </reaction>
</comment>
<keyword evidence="5 11" id="KW-0067">ATP-binding</keyword>
<dbReference type="SUPFAM" id="SSF52540">
    <property type="entry name" value="P-loop containing nucleoside triphosphate hydrolases"/>
    <property type="match status" value="1"/>
</dbReference>
<evidence type="ECO:0000313" key="15">
    <source>
        <dbReference type="Proteomes" id="UP000236846"/>
    </source>
</evidence>
<dbReference type="GO" id="GO:0003677">
    <property type="term" value="F:DNA binding"/>
    <property type="evidence" value="ECO:0007669"/>
    <property type="project" value="UniProtKB-KW"/>
</dbReference>
<dbReference type="AlphaFoldDB" id="A0A2H0PY53"/>
<keyword evidence="2 11" id="KW-0547">Nucleotide-binding</keyword>
<feature type="domain" description="UvrD-like helicase C-terminal" evidence="13">
    <location>
        <begin position="292"/>
        <end position="549"/>
    </location>
</feature>
<dbReference type="InterPro" id="IPR014016">
    <property type="entry name" value="UvrD-like_ATP-bd"/>
</dbReference>
<dbReference type="GO" id="GO:0043138">
    <property type="term" value="F:3'-5' DNA helicase activity"/>
    <property type="evidence" value="ECO:0007669"/>
    <property type="project" value="UniProtKB-EC"/>
</dbReference>
<gene>
    <name evidence="14" type="ORF">COV41_00350</name>
</gene>
<protein>
    <recommendedName>
        <fullName evidence="9">DNA 3'-5' helicase</fullName>
        <ecNumber evidence="9">5.6.2.4</ecNumber>
    </recommendedName>
</protein>
<dbReference type="GO" id="GO:0000725">
    <property type="term" value="P:recombinational repair"/>
    <property type="evidence" value="ECO:0007669"/>
    <property type="project" value="TreeGrafter"/>
</dbReference>
<feature type="domain" description="UvrD-like helicase ATP-binding" evidence="12">
    <location>
        <begin position="12"/>
        <end position="291"/>
    </location>
</feature>
<dbReference type="InterPro" id="IPR000212">
    <property type="entry name" value="DNA_helicase_UvrD/REP"/>
</dbReference>
<evidence type="ECO:0000256" key="3">
    <source>
        <dbReference type="ARBA" id="ARBA00022801"/>
    </source>
</evidence>
<evidence type="ECO:0000256" key="10">
    <source>
        <dbReference type="ARBA" id="ARBA00048988"/>
    </source>
</evidence>
<evidence type="ECO:0000313" key="14">
    <source>
        <dbReference type="EMBL" id="PIR26917.1"/>
    </source>
</evidence>
<keyword evidence="3 11" id="KW-0378">Hydrolase</keyword>
<comment type="catalytic activity">
    <reaction evidence="8">
        <text>Couples ATP hydrolysis with the unwinding of duplex DNA by translocating in the 3'-5' direction.</text>
        <dbReference type="EC" id="5.6.2.4"/>
    </reaction>
</comment>
<dbReference type="PANTHER" id="PTHR11070:SF2">
    <property type="entry name" value="ATP-DEPENDENT DNA HELICASE SRS2"/>
    <property type="match status" value="1"/>
</dbReference>
<evidence type="ECO:0000256" key="8">
    <source>
        <dbReference type="ARBA" id="ARBA00034617"/>
    </source>
</evidence>
<evidence type="ECO:0000256" key="4">
    <source>
        <dbReference type="ARBA" id="ARBA00022806"/>
    </source>
</evidence>
<reference evidence="14 15" key="1">
    <citation type="submission" date="2017-09" db="EMBL/GenBank/DDBJ databases">
        <title>Depth-based differentiation of microbial function through sediment-hosted aquifers and enrichment of novel symbionts in the deep terrestrial subsurface.</title>
        <authorList>
            <person name="Probst A.J."/>
            <person name="Ladd B."/>
            <person name="Jarett J.K."/>
            <person name="Geller-Mcgrath D.E."/>
            <person name="Sieber C.M."/>
            <person name="Emerson J.B."/>
            <person name="Anantharaman K."/>
            <person name="Thomas B.C."/>
            <person name="Malmstrom R."/>
            <person name="Stieglmeier M."/>
            <person name="Klingl A."/>
            <person name="Woyke T."/>
            <person name="Ryan C.M."/>
            <person name="Banfield J.F."/>
        </authorList>
    </citation>
    <scope>NUCLEOTIDE SEQUENCE [LARGE SCALE GENOMIC DNA]</scope>
    <source>
        <strain evidence="14">CG11_big_fil_rev_8_21_14_0_20_43_10</strain>
    </source>
</reference>
<organism evidence="14 15">
    <name type="scientific">Candidatus Brennerbacteria bacterium CG11_big_fil_rev_8_21_14_0_20_43_10</name>
    <dbReference type="NCBI Taxonomy" id="1974523"/>
    <lineage>
        <taxon>Bacteria</taxon>
        <taxon>Candidatus Brenneribacteriota</taxon>
    </lineage>
</organism>
<dbReference type="Pfam" id="PF13361">
    <property type="entry name" value="UvrD_C"/>
    <property type="match status" value="1"/>
</dbReference>
<dbReference type="CDD" id="cd18807">
    <property type="entry name" value="SF1_C_UvrD"/>
    <property type="match status" value="1"/>
</dbReference>
<dbReference type="InterPro" id="IPR014017">
    <property type="entry name" value="DNA_helicase_UvrD-like_C"/>
</dbReference>
<dbReference type="CDD" id="cd17932">
    <property type="entry name" value="DEXQc_UvrD"/>
    <property type="match status" value="1"/>
</dbReference>